<accession>A0A382SPK9</accession>
<organism evidence="2">
    <name type="scientific">marine metagenome</name>
    <dbReference type="NCBI Taxonomy" id="408172"/>
    <lineage>
        <taxon>unclassified sequences</taxon>
        <taxon>metagenomes</taxon>
        <taxon>ecological metagenomes</taxon>
    </lineage>
</organism>
<feature type="compositionally biased region" description="Low complexity" evidence="1">
    <location>
        <begin position="8"/>
        <end position="18"/>
    </location>
</feature>
<reference evidence="2" key="1">
    <citation type="submission" date="2018-05" db="EMBL/GenBank/DDBJ databases">
        <authorList>
            <person name="Lanie J.A."/>
            <person name="Ng W.-L."/>
            <person name="Kazmierczak K.M."/>
            <person name="Andrzejewski T.M."/>
            <person name="Davidsen T.M."/>
            <person name="Wayne K.J."/>
            <person name="Tettelin H."/>
            <person name="Glass J.I."/>
            <person name="Rusch D."/>
            <person name="Podicherti R."/>
            <person name="Tsui H.-C.T."/>
            <person name="Winkler M.E."/>
        </authorList>
    </citation>
    <scope>NUCLEOTIDE SEQUENCE</scope>
</reference>
<dbReference type="EMBL" id="UINC01130036">
    <property type="protein sequence ID" value="SVD10841.1"/>
    <property type="molecule type" value="Genomic_DNA"/>
</dbReference>
<protein>
    <submittedName>
        <fullName evidence="2">Uncharacterized protein</fullName>
    </submittedName>
</protein>
<evidence type="ECO:0000256" key="1">
    <source>
        <dbReference type="SAM" id="MobiDB-lite"/>
    </source>
</evidence>
<gene>
    <name evidence="2" type="ORF">METZ01_LOCUS363695</name>
</gene>
<evidence type="ECO:0000313" key="2">
    <source>
        <dbReference type="EMBL" id="SVD10841.1"/>
    </source>
</evidence>
<feature type="region of interest" description="Disordered" evidence="1">
    <location>
        <begin position="1"/>
        <end position="20"/>
    </location>
</feature>
<dbReference type="AlphaFoldDB" id="A0A382SPK9"/>
<sequence>MTTEAVETETSSPSFSTPKQFCEKNPWETIGGLRHKIFYSKDNGLEESGAIIRVGRKILINDPKYFSWIESGQKGGAR</sequence>
<name>A0A382SPK9_9ZZZZ</name>
<proteinExistence type="predicted"/>